<sequence length="427" mass="46728">MSEKHVVVLGAGFAGLNAVRELAREPGLRITLVDRNNYHLFQPLLYQVASGGLESPQIAFPIRAFLRRYTNACFLMGNAERVDPQAKTVTVDGQLLPYDYLLVGVGTRTNDFGLPGVAQYAQGMKGLEDALRIRDRLISACEEAARTSDPQRRKSLLTTVIVGGGPTGVELAGAFAEAKRHVISRDIPEIAGEMRIVLVEGFGRILSAFSESSSRYAERFLRAMGVELVYGDPVAEVGSGGVRFQSGRFVPSFSTIWAAGVTGVAIPGLPAGRGGRIVTAPELFIPEHPEIYVAGDSNALAGDDGKAYPQVAQTAIQQGVLAGCNIVRAVRGQRQKPFRYIDKGNLATLGRNHAIAEIGRLRFKGFAAWALWLVVHLYYLIGFRNRLLVMANWAYSYFTYDFAVRILHKRVAFPETSPQEVRETVRT</sequence>
<evidence type="ECO:0000259" key="10">
    <source>
        <dbReference type="Pfam" id="PF07992"/>
    </source>
</evidence>
<organism evidence="12 13">
    <name type="scientific">Meiothermus granaticius NBRC 107808</name>
    <dbReference type="NCBI Taxonomy" id="1227551"/>
    <lineage>
        <taxon>Bacteria</taxon>
        <taxon>Thermotogati</taxon>
        <taxon>Deinococcota</taxon>
        <taxon>Deinococci</taxon>
        <taxon>Thermales</taxon>
        <taxon>Thermaceae</taxon>
        <taxon>Meiothermus</taxon>
    </lineage>
</organism>
<dbReference type="Pfam" id="PF07992">
    <property type="entry name" value="Pyr_redox_2"/>
    <property type="match status" value="1"/>
</dbReference>
<dbReference type="PRINTS" id="PR00368">
    <property type="entry name" value="FADPNR"/>
</dbReference>
<dbReference type="RefSeq" id="WP_119355856.1">
    <property type="nucleotide sequence ID" value="NZ_BJXM01000002.1"/>
</dbReference>
<dbReference type="EMBL" id="QWLB01000003">
    <property type="protein sequence ID" value="RIH93742.1"/>
    <property type="molecule type" value="Genomic_DNA"/>
</dbReference>
<dbReference type="InterPro" id="IPR023753">
    <property type="entry name" value="FAD/NAD-binding_dom"/>
</dbReference>
<dbReference type="SUPFAM" id="SSF51905">
    <property type="entry name" value="FAD/NAD(P)-binding domain"/>
    <property type="match status" value="2"/>
</dbReference>
<comment type="caution">
    <text evidence="12">The sequence shown here is derived from an EMBL/GenBank/DDBJ whole genome shotgun (WGS) entry which is preliminary data.</text>
</comment>
<keyword evidence="9" id="KW-0812">Transmembrane</keyword>
<dbReference type="InterPro" id="IPR054585">
    <property type="entry name" value="NDH2-like_C"/>
</dbReference>
<keyword evidence="13" id="KW-1185">Reference proteome</keyword>
<evidence type="ECO:0000259" key="11">
    <source>
        <dbReference type="Pfam" id="PF22366"/>
    </source>
</evidence>
<keyword evidence="7" id="KW-0520">NAD</keyword>
<keyword evidence="9" id="KW-0472">Membrane</keyword>
<keyword evidence="9" id="KW-1133">Transmembrane helix</keyword>
<evidence type="ECO:0000313" key="12">
    <source>
        <dbReference type="EMBL" id="RIH93742.1"/>
    </source>
</evidence>
<dbReference type="GO" id="GO:0050136">
    <property type="term" value="F:NADH dehydrogenase (quinone) (non-electrogenic) activity"/>
    <property type="evidence" value="ECO:0007669"/>
    <property type="project" value="UniProtKB-EC"/>
</dbReference>
<evidence type="ECO:0000256" key="6">
    <source>
        <dbReference type="ARBA" id="ARBA00023002"/>
    </source>
</evidence>
<evidence type="ECO:0000256" key="3">
    <source>
        <dbReference type="ARBA" id="ARBA00022630"/>
    </source>
</evidence>
<evidence type="ECO:0000256" key="4">
    <source>
        <dbReference type="ARBA" id="ARBA00022827"/>
    </source>
</evidence>
<accession>A0A399FEY1</accession>
<dbReference type="PRINTS" id="PR00411">
    <property type="entry name" value="PNDRDTASEI"/>
</dbReference>
<feature type="transmembrane region" description="Helical" evidence="9">
    <location>
        <begin position="361"/>
        <end position="381"/>
    </location>
</feature>
<keyword evidence="5" id="KW-0809">Transit peptide</keyword>
<dbReference type="Proteomes" id="UP000266178">
    <property type="component" value="Unassembled WGS sequence"/>
</dbReference>
<feature type="domain" description="FAD/NAD(P)-binding" evidence="10">
    <location>
        <begin position="5"/>
        <end position="319"/>
    </location>
</feature>
<evidence type="ECO:0000313" key="13">
    <source>
        <dbReference type="Proteomes" id="UP000266178"/>
    </source>
</evidence>
<dbReference type="AlphaFoldDB" id="A0A399FEY1"/>
<dbReference type="PANTHER" id="PTHR43706">
    <property type="entry name" value="NADH DEHYDROGENASE"/>
    <property type="match status" value="1"/>
</dbReference>
<keyword evidence="6 12" id="KW-0560">Oxidoreductase</keyword>
<proteinExistence type="inferred from homology"/>
<dbReference type="InterPro" id="IPR036188">
    <property type="entry name" value="FAD/NAD-bd_sf"/>
</dbReference>
<dbReference type="InterPro" id="IPR045024">
    <property type="entry name" value="NDH-2"/>
</dbReference>
<comment type="similarity">
    <text evidence="1">Belongs to the NADH dehydrogenase family.</text>
</comment>
<evidence type="ECO:0000256" key="5">
    <source>
        <dbReference type="ARBA" id="ARBA00022946"/>
    </source>
</evidence>
<keyword evidence="4" id="KW-0274">FAD</keyword>
<evidence type="ECO:0000256" key="8">
    <source>
        <dbReference type="ARBA" id="ARBA00047599"/>
    </source>
</evidence>
<feature type="domain" description="External alternative NADH-ubiquinone oxidoreductase-like C-terminal" evidence="11">
    <location>
        <begin position="343"/>
        <end position="398"/>
    </location>
</feature>
<keyword evidence="3" id="KW-0285">Flavoprotein</keyword>
<comment type="catalytic activity">
    <reaction evidence="8">
        <text>a quinone + NADH + H(+) = a quinol + NAD(+)</text>
        <dbReference type="Rhea" id="RHEA:46160"/>
        <dbReference type="ChEBI" id="CHEBI:15378"/>
        <dbReference type="ChEBI" id="CHEBI:24646"/>
        <dbReference type="ChEBI" id="CHEBI:57540"/>
        <dbReference type="ChEBI" id="CHEBI:57945"/>
        <dbReference type="ChEBI" id="CHEBI:132124"/>
        <dbReference type="EC" id="1.6.5.9"/>
    </reaction>
</comment>
<dbReference type="PANTHER" id="PTHR43706:SF47">
    <property type="entry name" value="EXTERNAL NADH-UBIQUINONE OXIDOREDUCTASE 1, MITOCHONDRIAL-RELATED"/>
    <property type="match status" value="1"/>
</dbReference>
<evidence type="ECO:0000256" key="9">
    <source>
        <dbReference type="SAM" id="Phobius"/>
    </source>
</evidence>
<evidence type="ECO:0000256" key="2">
    <source>
        <dbReference type="ARBA" id="ARBA00012637"/>
    </source>
</evidence>
<dbReference type="OrthoDB" id="9784880at2"/>
<dbReference type="Gene3D" id="3.50.50.100">
    <property type="match status" value="1"/>
</dbReference>
<dbReference type="EC" id="1.6.5.9" evidence="2"/>
<gene>
    <name evidence="12" type="ORF">Mgrana_00325</name>
</gene>
<evidence type="ECO:0000256" key="1">
    <source>
        <dbReference type="ARBA" id="ARBA00005272"/>
    </source>
</evidence>
<dbReference type="Pfam" id="PF22366">
    <property type="entry name" value="NDH2_C"/>
    <property type="match status" value="1"/>
</dbReference>
<protein>
    <recommendedName>
        <fullName evidence="2">NADH:ubiquinone reductase (non-electrogenic)</fullName>
        <ecNumber evidence="2">1.6.5.9</ecNumber>
    </recommendedName>
</protein>
<reference evidence="12 13" key="1">
    <citation type="submission" date="2018-08" db="EMBL/GenBank/DDBJ databases">
        <title>Meiothermus granaticius genome AF-68 sequencing project.</title>
        <authorList>
            <person name="Da Costa M.S."/>
            <person name="Albuquerque L."/>
            <person name="Raposo P."/>
            <person name="Froufe H.J.C."/>
            <person name="Barroso C.S."/>
            <person name="Egas C."/>
        </authorList>
    </citation>
    <scope>NUCLEOTIDE SEQUENCE [LARGE SCALE GENOMIC DNA]</scope>
    <source>
        <strain evidence="12 13">AF-68</strain>
    </source>
</reference>
<name>A0A399FEY1_9DEIN</name>
<evidence type="ECO:0000256" key="7">
    <source>
        <dbReference type="ARBA" id="ARBA00023027"/>
    </source>
</evidence>